<keyword evidence="1" id="KW-0812">Transmembrane</keyword>
<dbReference type="OrthoDB" id="5767052at2"/>
<organism evidence="2 3">
    <name type="scientific">Nitrosomonas aestuarii</name>
    <dbReference type="NCBI Taxonomy" id="52441"/>
    <lineage>
        <taxon>Bacteria</taxon>
        <taxon>Pseudomonadati</taxon>
        <taxon>Pseudomonadota</taxon>
        <taxon>Betaproteobacteria</taxon>
        <taxon>Nitrosomonadales</taxon>
        <taxon>Nitrosomonadaceae</taxon>
        <taxon>Nitrosomonas</taxon>
    </lineage>
</organism>
<dbReference type="Proteomes" id="UP000199533">
    <property type="component" value="Unassembled WGS sequence"/>
</dbReference>
<dbReference type="EMBL" id="FOSP01000004">
    <property type="protein sequence ID" value="SFK34670.1"/>
    <property type="molecule type" value="Genomic_DNA"/>
</dbReference>
<dbReference type="PROSITE" id="PS51257">
    <property type="entry name" value="PROKAR_LIPOPROTEIN"/>
    <property type="match status" value="1"/>
</dbReference>
<proteinExistence type="predicted"/>
<accession>A0A1I3YSD1</accession>
<protein>
    <recommendedName>
        <fullName evidence="4">Lipoprotein</fullName>
    </recommendedName>
</protein>
<evidence type="ECO:0000256" key="1">
    <source>
        <dbReference type="SAM" id="Phobius"/>
    </source>
</evidence>
<dbReference type="AlphaFoldDB" id="A0A1I3YSD1"/>
<dbReference type="InterPro" id="IPR016875">
    <property type="entry name" value="UCP028200"/>
</dbReference>
<feature type="transmembrane region" description="Helical" evidence="1">
    <location>
        <begin position="12"/>
        <end position="31"/>
    </location>
</feature>
<evidence type="ECO:0000313" key="3">
    <source>
        <dbReference type="Proteomes" id="UP000199533"/>
    </source>
</evidence>
<keyword evidence="1" id="KW-1133">Transmembrane helix</keyword>
<evidence type="ECO:0008006" key="4">
    <source>
        <dbReference type="Google" id="ProtNLM"/>
    </source>
</evidence>
<dbReference type="STRING" id="52441.SAMN05216302_1004129"/>
<keyword evidence="1" id="KW-0472">Membrane</keyword>
<dbReference type="PIRSF" id="PIRSF028200">
    <property type="entry name" value="UCP028200"/>
    <property type="match status" value="1"/>
</dbReference>
<evidence type="ECO:0000313" key="2">
    <source>
        <dbReference type="EMBL" id="SFK34670.1"/>
    </source>
</evidence>
<dbReference type="Pfam" id="PF19795">
    <property type="entry name" value="DUF6279"/>
    <property type="match status" value="1"/>
</dbReference>
<dbReference type="RefSeq" id="WP_090697399.1">
    <property type="nucleotide sequence ID" value="NZ_FOSP01000004.1"/>
</dbReference>
<keyword evidence="3" id="KW-1185">Reference proteome</keyword>
<sequence>MKSVIPKTFVKIATLAVLVLFSGCSIVRLGYDHGPQLTWWWLDSYVDFDRTQKPHAKQAIRQWFDWHRIEQLPEYANWLSVVRSRISDPLTSEQVCGWSEKLQDIIAPAFDYAVQLSTPLILSLGETQRRYLEQRYTKSNSKLRRKYLQPDPKDRLSAAIKRTVKRIENIYGVIDEKQRNLIIAGIETSPFNPEFWLFERQRRQQITLSILQQLTKDSVSQEQAAVELRQLVKHTYQSDDPNYRNYQKEMAEYTCDFVARIHNTTTPTQRRHAHDKLKNWETDLRALTGDSLLVDTQLFNALE</sequence>
<name>A0A1I3YSD1_9PROT</name>
<reference evidence="3" key="1">
    <citation type="submission" date="2016-10" db="EMBL/GenBank/DDBJ databases">
        <authorList>
            <person name="Varghese N."/>
            <person name="Submissions S."/>
        </authorList>
    </citation>
    <scope>NUCLEOTIDE SEQUENCE [LARGE SCALE GENOMIC DNA]</scope>
    <source>
        <strain evidence="3">Nm69</strain>
    </source>
</reference>
<gene>
    <name evidence="2" type="ORF">SAMN05216302_1004129</name>
</gene>